<evidence type="ECO:0000313" key="3">
    <source>
        <dbReference type="EMBL" id="SDW30609.1"/>
    </source>
</evidence>
<dbReference type="Gene3D" id="3.30.750.140">
    <property type="match status" value="1"/>
</dbReference>
<gene>
    <name evidence="3" type="ORF">SAMN04489725_10451</name>
</gene>
<dbReference type="AlphaFoldDB" id="A0A1H2SHT9"/>
<dbReference type="Pfam" id="PF02120">
    <property type="entry name" value="Flg_hook"/>
    <property type="match status" value="1"/>
</dbReference>
<dbReference type="Proteomes" id="UP000182589">
    <property type="component" value="Unassembled WGS sequence"/>
</dbReference>
<feature type="domain" description="Flagellar hook-length control protein-like C-terminal" evidence="2">
    <location>
        <begin position="321"/>
        <end position="401"/>
    </location>
</feature>
<dbReference type="CDD" id="cd17470">
    <property type="entry name" value="T3SS_Flik_C"/>
    <property type="match status" value="1"/>
</dbReference>
<dbReference type="RefSeq" id="WP_143027478.1">
    <property type="nucleotide sequence ID" value="NZ_FNOJ01000004.1"/>
</dbReference>
<reference evidence="4" key="1">
    <citation type="submission" date="2016-10" db="EMBL/GenBank/DDBJ databases">
        <authorList>
            <person name="Varghese N."/>
        </authorList>
    </citation>
    <scope>NUCLEOTIDE SEQUENCE [LARGE SCALE GENOMIC DNA]</scope>
    <source>
        <strain evidence="4">DSM 12489</strain>
    </source>
</reference>
<evidence type="ECO:0000256" key="1">
    <source>
        <dbReference type="SAM" id="MobiDB-lite"/>
    </source>
</evidence>
<name>A0A1H2SHT9_9BACL</name>
<accession>A0A1H2SHT9</accession>
<feature type="compositionally biased region" description="Polar residues" evidence="1">
    <location>
        <begin position="1"/>
        <end position="10"/>
    </location>
</feature>
<organism evidence="3 4">
    <name type="scientific">Alicyclobacillus hesperidum</name>
    <dbReference type="NCBI Taxonomy" id="89784"/>
    <lineage>
        <taxon>Bacteria</taxon>
        <taxon>Bacillati</taxon>
        <taxon>Bacillota</taxon>
        <taxon>Bacilli</taxon>
        <taxon>Bacillales</taxon>
        <taxon>Alicyclobacillaceae</taxon>
        <taxon>Alicyclobacillus</taxon>
    </lineage>
</organism>
<dbReference type="STRING" id="89784.SAMN04489725_10451"/>
<keyword evidence="4" id="KW-1185">Reference proteome</keyword>
<dbReference type="InterPro" id="IPR038610">
    <property type="entry name" value="FliK-like_C_sf"/>
</dbReference>
<feature type="region of interest" description="Disordered" evidence="1">
    <location>
        <begin position="1"/>
        <end position="29"/>
    </location>
</feature>
<dbReference type="EMBL" id="FNOJ01000004">
    <property type="protein sequence ID" value="SDW30609.1"/>
    <property type="molecule type" value="Genomic_DNA"/>
</dbReference>
<protein>
    <submittedName>
        <fullName evidence="3">Hook-length control protein FliK</fullName>
    </submittedName>
</protein>
<feature type="compositionally biased region" description="Basic and acidic residues" evidence="1">
    <location>
        <begin position="15"/>
        <end position="29"/>
    </location>
</feature>
<evidence type="ECO:0000313" key="4">
    <source>
        <dbReference type="Proteomes" id="UP000182589"/>
    </source>
</evidence>
<evidence type="ECO:0000259" key="2">
    <source>
        <dbReference type="Pfam" id="PF02120"/>
    </source>
</evidence>
<sequence length="446" mass="45680">MGVRSVSAQGTDPIDSAHGEKKSSPSEKESDLFAAMLGSLQGQFNGIGVQPFGAARVSASKTAPLATGSGSMAVAMEKASSTTKGNSSIHEGVIRTATGAGNMVKAETALRTNLPTGQKAMSASETGTANASMMVANAVHKKALPANVATSQRELFDWRTGITATSDGDTLMQEQVPAQALAKSGREVQTSNGGTNVEAEILGAVDEVTRSLTRALSQSTESMPQEPWIARDVPAGMTISPDKAQSLVANPMVQASAHKRTTHDVPGVLAATGNIGQGSTGLPATFAMNHAVDTQSPISSGSGAIIDARAPEAVSTLGTMVASQAEQGNAVLHVQVQPHGLGELQIIVAQSANGMDVQVVASQQAAFAWLQGQWSDLQQSMQAAGLAVNSLSLSMASNGQQGSDGRSRDDSRMRSGGVQLIPAISGKQMGSSATTDLDVCLLNLYA</sequence>
<dbReference type="InterPro" id="IPR021136">
    <property type="entry name" value="Flagellar_hook_control-like_C"/>
</dbReference>
<proteinExistence type="predicted"/>